<reference evidence="2" key="1">
    <citation type="submission" date="2020-02" db="EMBL/GenBank/DDBJ databases">
        <authorList>
            <person name="Meier V. D."/>
        </authorList>
    </citation>
    <scope>NUCLEOTIDE SEQUENCE</scope>
    <source>
        <strain evidence="2">AVDCRST_MAG10</strain>
    </source>
</reference>
<dbReference type="EMBL" id="CADCTB010000140">
    <property type="protein sequence ID" value="CAA9250988.1"/>
    <property type="molecule type" value="Genomic_DNA"/>
</dbReference>
<name>A0A6J4IHZ4_9ACTN</name>
<dbReference type="InterPro" id="IPR011008">
    <property type="entry name" value="Dimeric_a/b-barrel"/>
</dbReference>
<feature type="domain" description="Transcription regulator AsnC/Lrp ligand binding" evidence="1">
    <location>
        <begin position="8"/>
        <end position="76"/>
    </location>
</feature>
<evidence type="ECO:0000313" key="2">
    <source>
        <dbReference type="EMBL" id="CAA9250988.1"/>
    </source>
</evidence>
<dbReference type="Gene3D" id="3.30.70.920">
    <property type="match status" value="1"/>
</dbReference>
<evidence type="ECO:0000259" key="1">
    <source>
        <dbReference type="Pfam" id="PF01037"/>
    </source>
</evidence>
<protein>
    <recommendedName>
        <fullName evidence="1">Transcription regulator AsnC/Lrp ligand binding domain-containing protein</fullName>
    </recommendedName>
</protein>
<organism evidence="2">
    <name type="scientific">uncultured Acidimicrobiales bacterium</name>
    <dbReference type="NCBI Taxonomy" id="310071"/>
    <lineage>
        <taxon>Bacteria</taxon>
        <taxon>Bacillati</taxon>
        <taxon>Actinomycetota</taxon>
        <taxon>Acidimicrobiia</taxon>
        <taxon>Acidimicrobiales</taxon>
        <taxon>environmental samples</taxon>
    </lineage>
</organism>
<dbReference type="Pfam" id="PF01037">
    <property type="entry name" value="AsnC_trans_reg"/>
    <property type="match status" value="1"/>
</dbReference>
<dbReference type="SUPFAM" id="SSF54909">
    <property type="entry name" value="Dimeric alpha+beta barrel"/>
    <property type="match status" value="1"/>
</dbReference>
<gene>
    <name evidence="2" type="ORF">AVDCRST_MAG10-2228</name>
</gene>
<dbReference type="InterPro" id="IPR019887">
    <property type="entry name" value="Tscrpt_reg_AsnC/Lrp_C"/>
</dbReference>
<dbReference type="AlphaFoldDB" id="A0A6J4IHZ4"/>
<sequence>MSAAQAYVLIQTDVGRSAQVAEEVGAIDGVIAAHNVTGNYDVIVLAEAASMDDLGRLVVNQIQLINGITRTTTCSVVHL</sequence>
<accession>A0A6J4IHZ4</accession>
<proteinExistence type="predicted"/>